<dbReference type="InterPro" id="IPR015797">
    <property type="entry name" value="NUDIX_hydrolase-like_dom_sf"/>
</dbReference>
<evidence type="ECO:0000313" key="6">
    <source>
        <dbReference type="Proteomes" id="UP000037729"/>
    </source>
</evidence>
<gene>
    <name evidence="4" type="ORF">AMS69_16935</name>
    <name evidence="5" type="ORF">GOC83_09460</name>
</gene>
<dbReference type="PRINTS" id="PR00502">
    <property type="entry name" value="NUDIXFAMILY"/>
</dbReference>
<dbReference type="PROSITE" id="PS00893">
    <property type="entry name" value="NUDIX_BOX"/>
    <property type="match status" value="1"/>
</dbReference>
<dbReference type="Gene3D" id="3.90.79.10">
    <property type="entry name" value="Nucleoside Triphosphate Pyrophosphohydrolase"/>
    <property type="match status" value="1"/>
</dbReference>
<dbReference type="GO" id="GO:0016787">
    <property type="term" value="F:hydrolase activity"/>
    <property type="evidence" value="ECO:0007669"/>
    <property type="project" value="UniProtKB-KW"/>
</dbReference>
<evidence type="ECO:0000256" key="1">
    <source>
        <dbReference type="ARBA" id="ARBA00001946"/>
    </source>
</evidence>
<keyword evidence="2 4" id="KW-0378">Hydrolase</keyword>
<dbReference type="PANTHER" id="PTHR43046:SF16">
    <property type="entry name" value="ADP-RIBOSE PYROPHOSPHATASE YJHB-RELATED"/>
    <property type="match status" value="1"/>
</dbReference>
<reference evidence="4 6" key="1">
    <citation type="submission" date="2015-08" db="EMBL/GenBank/DDBJ databases">
        <title>Genomes of Isolates from Cabo Rojo, PR.</title>
        <authorList>
            <person name="Sanchez-Nieves R.L."/>
            <person name="Montalvo-Rodriguez R."/>
        </authorList>
    </citation>
    <scope>NUCLEOTIDE SEQUENCE [LARGE SCALE GENOMIC DNA]</scope>
    <source>
        <strain evidence="4 6">SL3</strain>
    </source>
</reference>
<keyword evidence="6" id="KW-1185">Reference proteome</keyword>
<name>A0A0N0BN08_9EURY</name>
<dbReference type="RefSeq" id="WP_053969232.1">
    <property type="nucleotide sequence ID" value="NZ_JAWJXX010000005.1"/>
</dbReference>
<feature type="domain" description="Nudix hydrolase" evidence="3">
    <location>
        <begin position="55"/>
        <end position="187"/>
    </location>
</feature>
<reference evidence="5" key="2">
    <citation type="submission" date="2019-12" db="EMBL/GenBank/DDBJ databases">
        <title>The whole-genome sequencing of Haloarcula japonica strain pws8.</title>
        <authorList>
            <person name="Verma D.K."/>
            <person name="Gopal K."/>
            <person name="Prasad E.S."/>
        </authorList>
    </citation>
    <scope>NUCLEOTIDE SEQUENCE</scope>
    <source>
        <strain evidence="5">Pws8</strain>
    </source>
</reference>
<dbReference type="Proteomes" id="UP000610611">
    <property type="component" value="Unassembled WGS sequence"/>
</dbReference>
<dbReference type="InterPro" id="IPR000086">
    <property type="entry name" value="NUDIX_hydrolase_dom"/>
</dbReference>
<dbReference type="CDD" id="cd02883">
    <property type="entry name" value="NUDIX_Hydrolase"/>
    <property type="match status" value="1"/>
</dbReference>
<evidence type="ECO:0000259" key="3">
    <source>
        <dbReference type="PROSITE" id="PS51462"/>
    </source>
</evidence>
<sequence length="189" mass="21545">MTSVDDLWYLSDGACQTAEQTYHDLRKRYTDFVEFTRHRNVPRNRFRDVATVARDHGAPYGAHALTYRSTGELLLVRHEGVDMWVLPGGELDASESFQEAALRELDEESGIEATIEGLAMLGRVEFYCDGNMAWGVLPVYEARAETTDIAVDDPDHEISEARWFDELPADTRDREEILQWRGQRFGDGA</sequence>
<dbReference type="InterPro" id="IPR020476">
    <property type="entry name" value="Nudix_hydrolase"/>
</dbReference>
<dbReference type="OrthoDB" id="346422at2157"/>
<dbReference type="Proteomes" id="UP000037729">
    <property type="component" value="Unassembled WGS sequence"/>
</dbReference>
<proteinExistence type="predicted"/>
<dbReference type="PATRIC" id="fig|1705562.3.peg.3782"/>
<comment type="caution">
    <text evidence="4">The sequence shown here is derived from an EMBL/GenBank/DDBJ whole genome shotgun (WGS) entry which is preliminary data.</text>
</comment>
<dbReference type="InterPro" id="IPR020084">
    <property type="entry name" value="NUDIX_hydrolase_CS"/>
</dbReference>
<evidence type="ECO:0000256" key="2">
    <source>
        <dbReference type="ARBA" id="ARBA00022801"/>
    </source>
</evidence>
<accession>A0A0N0BN08</accession>
<dbReference type="EMBL" id="LIUF01000006">
    <property type="protein sequence ID" value="KOX91794.1"/>
    <property type="molecule type" value="Genomic_DNA"/>
</dbReference>
<dbReference type="AlphaFoldDB" id="A0A0N0BN08"/>
<dbReference type="PROSITE" id="PS51462">
    <property type="entry name" value="NUDIX"/>
    <property type="match status" value="1"/>
</dbReference>
<dbReference type="Pfam" id="PF00293">
    <property type="entry name" value="NUDIX"/>
    <property type="match status" value="1"/>
</dbReference>
<evidence type="ECO:0000313" key="5">
    <source>
        <dbReference type="EMBL" id="NLV06354.1"/>
    </source>
</evidence>
<evidence type="ECO:0000313" key="4">
    <source>
        <dbReference type="EMBL" id="KOX91794.1"/>
    </source>
</evidence>
<dbReference type="SUPFAM" id="SSF55811">
    <property type="entry name" value="Nudix"/>
    <property type="match status" value="1"/>
</dbReference>
<protein>
    <submittedName>
        <fullName evidence="5">NUDIX domain-containing protein</fullName>
    </submittedName>
    <submittedName>
        <fullName evidence="4">NUDIX hydrolase</fullName>
    </submittedName>
</protein>
<comment type="cofactor">
    <cofactor evidence="1">
        <name>Mg(2+)</name>
        <dbReference type="ChEBI" id="CHEBI:18420"/>
    </cofactor>
</comment>
<dbReference type="PANTHER" id="PTHR43046">
    <property type="entry name" value="GDP-MANNOSE MANNOSYL HYDROLASE"/>
    <property type="match status" value="1"/>
</dbReference>
<dbReference type="EMBL" id="WOWB01000001">
    <property type="protein sequence ID" value="NLV06354.1"/>
    <property type="molecule type" value="Genomic_DNA"/>
</dbReference>
<dbReference type="STRING" id="1705562.AMS69_16935"/>
<organism evidence="4 6">
    <name type="scientific">Haloarcula rubripromontorii</name>
    <dbReference type="NCBI Taxonomy" id="1705562"/>
    <lineage>
        <taxon>Archaea</taxon>
        <taxon>Methanobacteriati</taxon>
        <taxon>Methanobacteriota</taxon>
        <taxon>Stenosarchaea group</taxon>
        <taxon>Halobacteria</taxon>
        <taxon>Halobacteriales</taxon>
        <taxon>Haloarculaceae</taxon>
        <taxon>Haloarcula</taxon>
    </lineage>
</organism>